<evidence type="ECO:0000259" key="4">
    <source>
        <dbReference type="Pfam" id="PF02826"/>
    </source>
</evidence>
<dbReference type="Pfam" id="PF00389">
    <property type="entry name" value="2-Hacid_dh"/>
    <property type="match status" value="1"/>
</dbReference>
<dbReference type="InterPro" id="IPR036291">
    <property type="entry name" value="NAD(P)-bd_dom_sf"/>
</dbReference>
<evidence type="ECO:0000259" key="3">
    <source>
        <dbReference type="Pfam" id="PF00389"/>
    </source>
</evidence>
<proteinExistence type="inferred from homology"/>
<dbReference type="Gene3D" id="3.40.50.720">
    <property type="entry name" value="NAD(P)-binding Rossmann-like Domain"/>
    <property type="match status" value="2"/>
</dbReference>
<feature type="domain" description="D-isomer specific 2-hydroxyacid dehydrogenase NAD-binding" evidence="4">
    <location>
        <begin position="46"/>
        <end position="120"/>
    </location>
</feature>
<evidence type="ECO:0000256" key="1">
    <source>
        <dbReference type="ARBA" id="ARBA00005854"/>
    </source>
</evidence>
<evidence type="ECO:0008006" key="6">
    <source>
        <dbReference type="Google" id="ProtNLM"/>
    </source>
</evidence>
<evidence type="ECO:0000313" key="5">
    <source>
        <dbReference type="EMBL" id="GAH07715.1"/>
    </source>
</evidence>
<feature type="domain" description="D-isomer specific 2-hydroxyacid dehydrogenase catalytic" evidence="3">
    <location>
        <begin position="2"/>
        <end position="45"/>
    </location>
</feature>
<comment type="caution">
    <text evidence="5">The sequence shown here is derived from an EMBL/GenBank/DDBJ whole genome shotgun (WGS) entry which is preliminary data.</text>
</comment>
<feature type="non-terminal residue" evidence="5">
    <location>
        <position position="1"/>
    </location>
</feature>
<sequence length="128" mass="14364">EMKKCRVISRYGVGYDNIDVDAATGASIWVARVPDYSFEDVSDQALALLLGCIRKISYKDRRIRQGGWDLKEEQHCYRIKGKVLGLVGYGAIARTLYRKVSGFGLPKVLVYDPYVDSKTIRDDGGEPV</sequence>
<dbReference type="SUPFAM" id="SSF52283">
    <property type="entry name" value="Formate/glycerate dehydrogenase catalytic domain-like"/>
    <property type="match status" value="1"/>
</dbReference>
<dbReference type="SUPFAM" id="SSF51735">
    <property type="entry name" value="NAD(P)-binding Rossmann-fold domains"/>
    <property type="match status" value="1"/>
</dbReference>
<dbReference type="PANTHER" id="PTHR43026:SF1">
    <property type="entry name" value="2-HYDROXYACID DEHYDROGENASE HOMOLOG 1-RELATED"/>
    <property type="match status" value="1"/>
</dbReference>
<name>X1DHE1_9ZZZZ</name>
<keyword evidence="2" id="KW-0520">NAD</keyword>
<dbReference type="InterPro" id="IPR006140">
    <property type="entry name" value="D-isomer_DH_NAD-bd"/>
</dbReference>
<organism evidence="5">
    <name type="scientific">marine sediment metagenome</name>
    <dbReference type="NCBI Taxonomy" id="412755"/>
    <lineage>
        <taxon>unclassified sequences</taxon>
        <taxon>metagenomes</taxon>
        <taxon>ecological metagenomes</taxon>
    </lineage>
</organism>
<dbReference type="InterPro" id="IPR006139">
    <property type="entry name" value="D-isomer_2_OHA_DH_cat_dom"/>
</dbReference>
<protein>
    <recommendedName>
        <fullName evidence="6">D-isomer specific 2-hydroxyacid dehydrogenase catalytic domain-containing protein</fullName>
    </recommendedName>
</protein>
<reference evidence="5" key="1">
    <citation type="journal article" date="2014" name="Front. Microbiol.">
        <title>High frequency of phylogenetically diverse reductive dehalogenase-homologous genes in deep subseafloor sedimentary metagenomes.</title>
        <authorList>
            <person name="Kawai M."/>
            <person name="Futagami T."/>
            <person name="Toyoda A."/>
            <person name="Takaki Y."/>
            <person name="Nishi S."/>
            <person name="Hori S."/>
            <person name="Arai W."/>
            <person name="Tsubouchi T."/>
            <person name="Morono Y."/>
            <person name="Uchiyama I."/>
            <person name="Ito T."/>
            <person name="Fujiyama A."/>
            <person name="Inagaki F."/>
            <person name="Takami H."/>
        </authorList>
    </citation>
    <scope>NUCLEOTIDE SEQUENCE</scope>
    <source>
        <strain evidence="5">Expedition CK06-06</strain>
    </source>
</reference>
<dbReference type="PANTHER" id="PTHR43026">
    <property type="entry name" value="2-HYDROXYACID DEHYDROGENASE HOMOLOG 1-RELATED"/>
    <property type="match status" value="1"/>
</dbReference>
<dbReference type="AlphaFoldDB" id="X1DHE1"/>
<dbReference type="GO" id="GO:0051287">
    <property type="term" value="F:NAD binding"/>
    <property type="evidence" value="ECO:0007669"/>
    <property type="project" value="InterPro"/>
</dbReference>
<dbReference type="EMBL" id="BART01038800">
    <property type="protein sequence ID" value="GAH07715.1"/>
    <property type="molecule type" value="Genomic_DNA"/>
</dbReference>
<evidence type="ECO:0000256" key="2">
    <source>
        <dbReference type="ARBA" id="ARBA00023027"/>
    </source>
</evidence>
<dbReference type="Pfam" id="PF02826">
    <property type="entry name" value="2-Hacid_dh_C"/>
    <property type="match status" value="1"/>
</dbReference>
<dbReference type="InterPro" id="IPR058205">
    <property type="entry name" value="D-LDH-like"/>
</dbReference>
<feature type="non-terminal residue" evidence="5">
    <location>
        <position position="128"/>
    </location>
</feature>
<comment type="similarity">
    <text evidence="1">Belongs to the D-isomer specific 2-hydroxyacid dehydrogenase family.</text>
</comment>
<gene>
    <name evidence="5" type="ORF">S01H4_64135</name>
</gene>
<dbReference type="GO" id="GO:0008720">
    <property type="term" value="F:D-lactate dehydrogenase (NAD+) activity"/>
    <property type="evidence" value="ECO:0007669"/>
    <property type="project" value="TreeGrafter"/>
</dbReference>
<accession>X1DHE1</accession>